<evidence type="ECO:0000313" key="2">
    <source>
        <dbReference type="Proteomes" id="UP000808349"/>
    </source>
</evidence>
<comment type="caution">
    <text evidence="1">The sequence shown here is derived from an EMBL/GenBank/DDBJ whole genome shotgun (WGS) entry which is preliminary data.</text>
</comment>
<gene>
    <name evidence="1" type="ORF">IPO85_05300</name>
</gene>
<dbReference type="InterPro" id="IPR011256">
    <property type="entry name" value="Reg_factor_effector_dom_sf"/>
</dbReference>
<dbReference type="AlphaFoldDB" id="A0A9D7XGQ5"/>
<protein>
    <submittedName>
        <fullName evidence="1">GyrI-like domain-containing protein</fullName>
    </submittedName>
</protein>
<dbReference type="EMBL" id="JADKFW010000004">
    <property type="protein sequence ID" value="MBK9716923.1"/>
    <property type="molecule type" value="Genomic_DNA"/>
</dbReference>
<proteinExistence type="predicted"/>
<reference evidence="1 2" key="1">
    <citation type="submission" date="2020-10" db="EMBL/GenBank/DDBJ databases">
        <title>Connecting structure to function with the recovery of over 1000 high-quality activated sludge metagenome-assembled genomes encoding full-length rRNA genes using long-read sequencing.</title>
        <authorList>
            <person name="Singleton C.M."/>
            <person name="Petriglieri F."/>
            <person name="Kristensen J.M."/>
            <person name="Kirkegaard R.H."/>
            <person name="Michaelsen T.Y."/>
            <person name="Andersen M.H."/>
            <person name="Karst S.M."/>
            <person name="Dueholm M.S."/>
            <person name="Nielsen P.H."/>
            <person name="Albertsen M."/>
        </authorList>
    </citation>
    <scope>NUCLEOTIDE SEQUENCE [LARGE SCALE GENOMIC DNA]</scope>
    <source>
        <strain evidence="1">Ribe_18-Q3-R11-54_BAT3C.373</strain>
    </source>
</reference>
<name>A0A9D7XGQ5_9BACT</name>
<sequence>MFSPKVINASADIKINCTKGFLFVTMTDTKEWPKWVSWSKEDPALKYTTGKLEISQGASFSFVGPKFGSGSVELNEAFKDSVLTALVINDQSPVNVKITFQIIPERKNSLYLYAKARSVEPIPFIKRALWFNANDNLKKLLANDLTSLKSYLEGMINTKFGIESTIFKKKRYFGIRSIIFNSNIPKFYAESYPKIYAKLDSLNIPYTGPPVGMIFDWEGSSNNVFIMAALPIEANIKAPLDFEVIDIPDIPCLKLEHFGMYNTLKKAHSKLDYIMSSSQFVLQQPIIEEYVTSPSQEPDTSKWLTNIYYLLNNQGSYSKGVKKKKTMEKMIQEEEAERREKLKALNK</sequence>
<dbReference type="Proteomes" id="UP000808349">
    <property type="component" value="Unassembled WGS sequence"/>
</dbReference>
<organism evidence="1 2">
    <name type="scientific">Candidatus Defluviibacterium haderslevense</name>
    <dbReference type="NCBI Taxonomy" id="2981993"/>
    <lineage>
        <taxon>Bacteria</taxon>
        <taxon>Pseudomonadati</taxon>
        <taxon>Bacteroidota</taxon>
        <taxon>Saprospiria</taxon>
        <taxon>Saprospirales</taxon>
        <taxon>Saprospiraceae</taxon>
        <taxon>Candidatus Defluviibacterium</taxon>
    </lineage>
</organism>
<accession>A0A9D7XGQ5</accession>
<dbReference type="SUPFAM" id="SSF55136">
    <property type="entry name" value="Probable bacterial effector-binding domain"/>
    <property type="match status" value="1"/>
</dbReference>
<evidence type="ECO:0000313" key="1">
    <source>
        <dbReference type="EMBL" id="MBK9716923.1"/>
    </source>
</evidence>
<dbReference type="Gene3D" id="3.20.80.10">
    <property type="entry name" value="Regulatory factor, effector binding domain"/>
    <property type="match status" value="1"/>
</dbReference>